<reference evidence="1" key="1">
    <citation type="submission" date="2016-12" db="EMBL/GenBank/DDBJ databases">
        <title>The genomes of Aspergillus section Nigri reveals drivers in fungal speciation.</title>
        <authorList>
            <consortium name="DOE Joint Genome Institute"/>
            <person name="Vesth T.C."/>
            <person name="Nybo J."/>
            <person name="Theobald S."/>
            <person name="Brandl J."/>
            <person name="Frisvad J.C."/>
            <person name="Nielsen K.F."/>
            <person name="Lyhne E.K."/>
            <person name="Kogle M.E."/>
            <person name="Kuo A."/>
            <person name="Riley R."/>
            <person name="Clum A."/>
            <person name="Nolan M."/>
            <person name="Lipzen A."/>
            <person name="Salamov A."/>
            <person name="Henrissat B."/>
            <person name="Wiebenga A."/>
            <person name="De vries R.P."/>
            <person name="Grigoriev I.V."/>
            <person name="Mortensen U.H."/>
            <person name="Andersen M.R."/>
            <person name="Baker S.E."/>
        </authorList>
    </citation>
    <scope>NUCLEOTIDE SEQUENCE</scope>
    <source>
        <strain evidence="1">CBS 122712</strain>
    </source>
</reference>
<dbReference type="EMBL" id="MSFU01000019">
    <property type="protein sequence ID" value="PWY68703.1"/>
    <property type="molecule type" value="Genomic_DNA"/>
</dbReference>
<dbReference type="RefSeq" id="XP_025386076.1">
    <property type="nucleotide sequence ID" value="XM_025536695.1"/>
</dbReference>
<dbReference type="InterPro" id="IPR045564">
    <property type="entry name" value="DUF5910"/>
</dbReference>
<evidence type="ECO:0000313" key="2">
    <source>
        <dbReference type="Proteomes" id="UP000246171"/>
    </source>
</evidence>
<dbReference type="AlphaFoldDB" id="A0A317V368"/>
<dbReference type="VEuPathDB" id="FungiDB:BO83DRAFT_448730"/>
<name>A0A317V368_ASPEC</name>
<gene>
    <name evidence="1" type="ORF">BO83DRAFT_448730</name>
</gene>
<evidence type="ECO:0000313" key="1">
    <source>
        <dbReference type="EMBL" id="PWY68703.1"/>
    </source>
</evidence>
<dbReference type="GeneID" id="37058657"/>
<dbReference type="Proteomes" id="UP000246171">
    <property type="component" value="Unassembled WGS sequence"/>
</dbReference>
<protein>
    <submittedName>
        <fullName evidence="1">Uncharacterized protein</fullName>
    </submittedName>
</protein>
<proteinExistence type="predicted"/>
<accession>A0A317V368</accession>
<dbReference type="OrthoDB" id="4540223at2759"/>
<keyword evidence="2" id="KW-1185">Reference proteome</keyword>
<organism evidence="1 2">
    <name type="scientific">Aspergillus eucalypticola (strain CBS 122712 / IBT 29274)</name>
    <dbReference type="NCBI Taxonomy" id="1448314"/>
    <lineage>
        <taxon>Eukaryota</taxon>
        <taxon>Fungi</taxon>
        <taxon>Dikarya</taxon>
        <taxon>Ascomycota</taxon>
        <taxon>Pezizomycotina</taxon>
        <taxon>Eurotiomycetes</taxon>
        <taxon>Eurotiomycetidae</taxon>
        <taxon>Eurotiales</taxon>
        <taxon>Aspergillaceae</taxon>
        <taxon>Aspergillus</taxon>
        <taxon>Aspergillus subgen. Circumdati</taxon>
    </lineage>
</organism>
<dbReference type="Pfam" id="PF19287">
    <property type="entry name" value="DUF5910"/>
    <property type="match status" value="1"/>
</dbReference>
<sequence length="64" mass="6843">MLDETLRLSVISGDDAVLQLGIPKHMLGKTGQLGLLATCKAKASELPRQHVDYKSLLSVVGTPQ</sequence>
<comment type="caution">
    <text evidence="1">The sequence shown here is derived from an EMBL/GenBank/DDBJ whole genome shotgun (WGS) entry which is preliminary data.</text>
</comment>